<organism evidence="1 2">
    <name type="scientific">Luteolibacter pohnpeiensis</name>
    <dbReference type="NCBI Taxonomy" id="454153"/>
    <lineage>
        <taxon>Bacteria</taxon>
        <taxon>Pseudomonadati</taxon>
        <taxon>Verrucomicrobiota</taxon>
        <taxon>Verrucomicrobiia</taxon>
        <taxon>Verrucomicrobiales</taxon>
        <taxon>Verrucomicrobiaceae</taxon>
        <taxon>Luteolibacter</taxon>
    </lineage>
</organism>
<reference evidence="1" key="1">
    <citation type="submission" date="2021-01" db="EMBL/GenBank/DDBJ databases">
        <title>Modified the classification status of verrucomicrobia.</title>
        <authorList>
            <person name="Feng X."/>
        </authorList>
    </citation>
    <scope>NUCLEOTIDE SEQUENCE</scope>
    <source>
        <strain evidence="1">KCTC 22041</strain>
    </source>
</reference>
<comment type="caution">
    <text evidence="1">The sequence shown here is derived from an EMBL/GenBank/DDBJ whole genome shotgun (WGS) entry which is preliminary data.</text>
</comment>
<dbReference type="Proteomes" id="UP000603141">
    <property type="component" value="Unassembled WGS sequence"/>
</dbReference>
<dbReference type="AlphaFoldDB" id="A0A934VX93"/>
<evidence type="ECO:0000313" key="1">
    <source>
        <dbReference type="EMBL" id="MBK1884120.1"/>
    </source>
</evidence>
<protein>
    <submittedName>
        <fullName evidence="1">Uncharacterized protein</fullName>
    </submittedName>
</protein>
<keyword evidence="2" id="KW-1185">Reference proteome</keyword>
<evidence type="ECO:0000313" key="2">
    <source>
        <dbReference type="Proteomes" id="UP000603141"/>
    </source>
</evidence>
<accession>A0A934VX93</accession>
<dbReference type="RefSeq" id="WP_200273011.1">
    <property type="nucleotide sequence ID" value="NZ_JAENIJ010000035.1"/>
</dbReference>
<name>A0A934VX93_9BACT</name>
<dbReference type="EMBL" id="JAENIJ010000035">
    <property type="protein sequence ID" value="MBK1884120.1"/>
    <property type="molecule type" value="Genomic_DNA"/>
</dbReference>
<sequence>MNALVFHQSLDDRFGFLGFEPENPESSNLELLQGKGYSTRSAAKLLGVDHTHLFRVLTGKRSSHSLLARIDTLPDLSRKP</sequence>
<proteinExistence type="predicted"/>
<gene>
    <name evidence="1" type="ORF">JIN85_16995</name>
</gene>